<dbReference type="InParanoid" id="A0A507AWR6"/>
<evidence type="ECO:0000256" key="1">
    <source>
        <dbReference type="SAM" id="MobiDB-lite"/>
    </source>
</evidence>
<keyword evidence="3" id="KW-1185">Reference proteome</keyword>
<name>A0A507AWR6_9PEZI</name>
<feature type="region of interest" description="Disordered" evidence="1">
    <location>
        <begin position="1"/>
        <end position="23"/>
    </location>
</feature>
<dbReference type="Proteomes" id="UP000319257">
    <property type="component" value="Unassembled WGS sequence"/>
</dbReference>
<dbReference type="EMBL" id="SKBQ01000067">
    <property type="protein sequence ID" value="TPX09439.1"/>
    <property type="molecule type" value="Genomic_DNA"/>
</dbReference>
<dbReference type="AlphaFoldDB" id="A0A507AWR6"/>
<gene>
    <name evidence="2" type="ORF">E0L32_009327</name>
</gene>
<proteinExistence type="predicted"/>
<sequence>MAQTSSDQEAPRPQRRDRTPLPPEVMDILVPSLKVGSAAGALGLFTGAAAGIVRSNTPLLFSLASGIQWFTLGSSFYASRRIVITAWGGDSKLTPADTVKASALAGGFSGFAGGLVRGPKNIVPGVIMFTLFGAAGQMVANSMPAKDTSKPKASWLASKWSPVTPLSDEQYEKMLEEKILKFEVEIALIDDNIAALRQSASLPEPSERKS</sequence>
<protein>
    <submittedName>
        <fullName evidence="2">Uncharacterized protein</fullName>
    </submittedName>
</protein>
<comment type="caution">
    <text evidence="2">The sequence shown here is derived from an EMBL/GenBank/DDBJ whole genome shotgun (WGS) entry which is preliminary data.</text>
</comment>
<feature type="compositionally biased region" description="Basic and acidic residues" evidence="1">
    <location>
        <begin position="9"/>
        <end position="19"/>
    </location>
</feature>
<dbReference type="RefSeq" id="XP_030991150.1">
    <property type="nucleotide sequence ID" value="XM_031144280.1"/>
</dbReference>
<reference evidence="2 3" key="1">
    <citation type="submission" date="2019-06" db="EMBL/GenBank/DDBJ databases">
        <title>Draft genome sequence of the filamentous fungus Phialemoniopsis curvata isolated from diesel fuel.</title>
        <authorList>
            <person name="Varaljay V.A."/>
            <person name="Lyon W.J."/>
            <person name="Crouch A.L."/>
            <person name="Drake C.E."/>
            <person name="Hollomon J.M."/>
            <person name="Nadeau L.J."/>
            <person name="Nunn H.S."/>
            <person name="Stevenson B.S."/>
            <person name="Bojanowski C.L."/>
            <person name="Crookes-Goodson W.J."/>
        </authorList>
    </citation>
    <scope>NUCLEOTIDE SEQUENCE [LARGE SCALE GENOMIC DNA]</scope>
    <source>
        <strain evidence="2 3">D216</strain>
    </source>
</reference>
<dbReference type="GeneID" id="41976774"/>
<accession>A0A507AWR6</accession>
<organism evidence="2 3">
    <name type="scientific">Thyridium curvatum</name>
    <dbReference type="NCBI Taxonomy" id="1093900"/>
    <lineage>
        <taxon>Eukaryota</taxon>
        <taxon>Fungi</taxon>
        <taxon>Dikarya</taxon>
        <taxon>Ascomycota</taxon>
        <taxon>Pezizomycotina</taxon>
        <taxon>Sordariomycetes</taxon>
        <taxon>Sordariomycetidae</taxon>
        <taxon>Thyridiales</taxon>
        <taxon>Thyridiaceae</taxon>
        <taxon>Thyridium</taxon>
    </lineage>
</organism>
<dbReference type="PANTHER" id="PTHR41390">
    <property type="entry name" value="CHROMOSOME 7, WHOLE GENOME SHOTGUN SEQUENCE"/>
    <property type="match status" value="1"/>
</dbReference>
<evidence type="ECO:0000313" key="3">
    <source>
        <dbReference type="Proteomes" id="UP000319257"/>
    </source>
</evidence>
<dbReference type="STRING" id="1093900.A0A507AWR6"/>
<evidence type="ECO:0000313" key="2">
    <source>
        <dbReference type="EMBL" id="TPX09439.1"/>
    </source>
</evidence>
<dbReference type="PANTHER" id="PTHR41390:SF1">
    <property type="entry name" value="NADH-UBIQUINONE OXIDOREDUCTASE 213 KDA SUBUNIT"/>
    <property type="match status" value="1"/>
</dbReference>
<dbReference type="OrthoDB" id="5565730at2759"/>